<evidence type="ECO:0000313" key="3">
    <source>
        <dbReference type="Proteomes" id="UP001628179"/>
    </source>
</evidence>
<sequence length="181" mass="19584">MPTRDSSTQREDHSDSYPPPYRPATSASPAAASPASPGTAADNAQQAIAADPRLEGGPDSTIGDDEVTVHGLDQLVNFGVPKAPRKNISQLRGRRVLGNDNMQLEGQDINHHMLYLALEDKLFLAPLENPQKVLDVGTGTGNWAIDFADEYPSAEVVWVDLAPNQPTWVPPNCKFELDDLS</sequence>
<keyword evidence="3" id="KW-1185">Reference proteome</keyword>
<name>A0ABQ0GAA5_9PEZI</name>
<comment type="caution">
    <text evidence="2">The sequence shown here is derived from an EMBL/GenBank/DDBJ whole genome shotgun (WGS) entry which is preliminary data.</text>
</comment>
<protein>
    <recommendedName>
        <fullName evidence="4">Secondary metabolism regulator LAE1</fullName>
    </recommendedName>
</protein>
<evidence type="ECO:0000256" key="1">
    <source>
        <dbReference type="SAM" id="MobiDB-lite"/>
    </source>
</evidence>
<evidence type="ECO:0000313" key="2">
    <source>
        <dbReference type="EMBL" id="GAB1314698.1"/>
    </source>
</evidence>
<dbReference type="SUPFAM" id="SSF53335">
    <property type="entry name" value="S-adenosyl-L-methionine-dependent methyltransferases"/>
    <property type="match status" value="1"/>
</dbReference>
<accession>A0ABQ0GAA5</accession>
<organism evidence="2 3">
    <name type="scientific">Madurella fahalii</name>
    <dbReference type="NCBI Taxonomy" id="1157608"/>
    <lineage>
        <taxon>Eukaryota</taxon>
        <taxon>Fungi</taxon>
        <taxon>Dikarya</taxon>
        <taxon>Ascomycota</taxon>
        <taxon>Pezizomycotina</taxon>
        <taxon>Sordariomycetes</taxon>
        <taxon>Sordariomycetidae</taxon>
        <taxon>Sordariales</taxon>
        <taxon>Sordariales incertae sedis</taxon>
        <taxon>Madurella</taxon>
    </lineage>
</organism>
<feature type="compositionally biased region" description="Low complexity" evidence="1">
    <location>
        <begin position="23"/>
        <end position="44"/>
    </location>
</feature>
<dbReference type="CDD" id="cd02440">
    <property type="entry name" value="AdoMet_MTases"/>
    <property type="match status" value="1"/>
</dbReference>
<reference evidence="2 3" key="1">
    <citation type="submission" date="2024-09" db="EMBL/GenBank/DDBJ databases">
        <title>Itraconazole resistance in Madurella fahalii resulting from another homologue of gene encoding cytochrome P450 14-alpha sterol demethylase (CYP51).</title>
        <authorList>
            <person name="Yoshioka I."/>
            <person name="Fahal A.H."/>
            <person name="Kaneko S."/>
            <person name="Yaguchi T."/>
        </authorList>
    </citation>
    <scope>NUCLEOTIDE SEQUENCE [LARGE SCALE GENOMIC DNA]</scope>
    <source>
        <strain evidence="2 3">IFM 68171</strain>
    </source>
</reference>
<feature type="region of interest" description="Disordered" evidence="1">
    <location>
        <begin position="1"/>
        <end position="44"/>
    </location>
</feature>
<dbReference type="GeneID" id="98175651"/>
<dbReference type="InterPro" id="IPR029063">
    <property type="entry name" value="SAM-dependent_MTases_sf"/>
</dbReference>
<evidence type="ECO:0008006" key="4">
    <source>
        <dbReference type="Google" id="ProtNLM"/>
    </source>
</evidence>
<dbReference type="EMBL" id="BAAFSV010000002">
    <property type="protein sequence ID" value="GAB1314698.1"/>
    <property type="molecule type" value="Genomic_DNA"/>
</dbReference>
<proteinExistence type="predicted"/>
<dbReference type="Proteomes" id="UP001628179">
    <property type="component" value="Unassembled WGS sequence"/>
</dbReference>
<dbReference type="Gene3D" id="3.40.50.150">
    <property type="entry name" value="Vaccinia Virus protein VP39"/>
    <property type="match status" value="1"/>
</dbReference>
<dbReference type="Pfam" id="PF13489">
    <property type="entry name" value="Methyltransf_23"/>
    <property type="match status" value="1"/>
</dbReference>
<gene>
    <name evidence="2" type="ORF">MFIFM68171_04908</name>
</gene>
<dbReference type="RefSeq" id="XP_070916429.1">
    <property type="nucleotide sequence ID" value="XM_071060328.1"/>
</dbReference>